<sequence length="713" mass="78349">MASWEDPVSDLTESEGEEDYKSEDDQPLLPPRTPTSSKSKKGPKGLYLRAPRPGTWATDSLFSKVQRGRIDLDPSYQRDVVWSQDKQSNLIDSLIYHYYVPPLIFSASEDEESEESWVCIDGKQRISSIIAFMRGDVPHKDSVTGKRFWYLNKDGKRKTMMPEALRKKFDNIQIVFSEYQDLTIEQQRAIFQRVQNGVALTPAERMQSLNGFAPALVRNALEMHDTIFGPKPGANQFKAVAQILLMIDLSPFHHPPKRGSAKPKPIEKEVTVTRIETFLQQSAQIKPAIRDIFLEVMKILEILITHDKFSAPFHTEPEPTPMEYVLAAHLVHTKRTQMSLIQLSSLFDVVRNELRKNNGSKPSAAQYKKLMKLIAGAADSHPTPAVSEKADYLTKKQRPDDVEMDDRVSGTKRGRTSPEDESSIPEQTSKKARLTRSTAAQREFKSEEDNYSDDEASVRPIESVKSRKTRSSTASVAGLTKKAGPSKALTKVKKVKTVSFVDTQSALVATSAPSSSKSASLNDTSNDTSNDIGTSMTETSPETPTIPMPVPPTTTPSEASSGEGASSQAAPRLPGMLKNVLTKGLPTVGTRTSGPGRDRSIVSAPSSTTMTPVSAGTSSQPTSALLDQCSKTTSDPRLRPTPPPLADLQPQPSHQPETQQSTNSSIGNPSAVPAGPSTLVSYRIHQSDSLNIDSTVTTSNGSWSQSYRYQYQK</sequence>
<organism evidence="1 2">
    <name type="scientific">Pluteus cervinus</name>
    <dbReference type="NCBI Taxonomy" id="181527"/>
    <lineage>
        <taxon>Eukaryota</taxon>
        <taxon>Fungi</taxon>
        <taxon>Dikarya</taxon>
        <taxon>Basidiomycota</taxon>
        <taxon>Agaricomycotina</taxon>
        <taxon>Agaricomycetes</taxon>
        <taxon>Agaricomycetidae</taxon>
        <taxon>Agaricales</taxon>
        <taxon>Pluteineae</taxon>
        <taxon>Pluteaceae</taxon>
        <taxon>Pluteus</taxon>
    </lineage>
</organism>
<keyword evidence="2" id="KW-1185">Reference proteome</keyword>
<dbReference type="Proteomes" id="UP000308600">
    <property type="component" value="Unassembled WGS sequence"/>
</dbReference>
<dbReference type="EMBL" id="ML208940">
    <property type="protein sequence ID" value="TFK59574.1"/>
    <property type="molecule type" value="Genomic_DNA"/>
</dbReference>
<evidence type="ECO:0000313" key="1">
    <source>
        <dbReference type="EMBL" id="TFK59574.1"/>
    </source>
</evidence>
<proteinExistence type="predicted"/>
<gene>
    <name evidence="1" type="ORF">BDN72DRAFT_851208</name>
</gene>
<protein>
    <submittedName>
        <fullName evidence="1">Uncharacterized protein</fullName>
    </submittedName>
</protein>
<accession>A0ACD3A1Q5</accession>
<name>A0ACD3A1Q5_9AGAR</name>
<evidence type="ECO:0000313" key="2">
    <source>
        <dbReference type="Proteomes" id="UP000308600"/>
    </source>
</evidence>
<reference evidence="1 2" key="1">
    <citation type="journal article" date="2019" name="Nat. Ecol. Evol.">
        <title>Megaphylogeny resolves global patterns of mushroom evolution.</title>
        <authorList>
            <person name="Varga T."/>
            <person name="Krizsan K."/>
            <person name="Foldi C."/>
            <person name="Dima B."/>
            <person name="Sanchez-Garcia M."/>
            <person name="Sanchez-Ramirez S."/>
            <person name="Szollosi G.J."/>
            <person name="Szarkandi J.G."/>
            <person name="Papp V."/>
            <person name="Albert L."/>
            <person name="Andreopoulos W."/>
            <person name="Angelini C."/>
            <person name="Antonin V."/>
            <person name="Barry K.W."/>
            <person name="Bougher N.L."/>
            <person name="Buchanan P."/>
            <person name="Buyck B."/>
            <person name="Bense V."/>
            <person name="Catcheside P."/>
            <person name="Chovatia M."/>
            <person name="Cooper J."/>
            <person name="Damon W."/>
            <person name="Desjardin D."/>
            <person name="Finy P."/>
            <person name="Geml J."/>
            <person name="Haridas S."/>
            <person name="Hughes K."/>
            <person name="Justo A."/>
            <person name="Karasinski D."/>
            <person name="Kautmanova I."/>
            <person name="Kiss B."/>
            <person name="Kocsube S."/>
            <person name="Kotiranta H."/>
            <person name="LaButti K.M."/>
            <person name="Lechner B.E."/>
            <person name="Liimatainen K."/>
            <person name="Lipzen A."/>
            <person name="Lukacs Z."/>
            <person name="Mihaltcheva S."/>
            <person name="Morgado L.N."/>
            <person name="Niskanen T."/>
            <person name="Noordeloos M.E."/>
            <person name="Ohm R.A."/>
            <person name="Ortiz-Santana B."/>
            <person name="Ovrebo C."/>
            <person name="Racz N."/>
            <person name="Riley R."/>
            <person name="Savchenko A."/>
            <person name="Shiryaev A."/>
            <person name="Soop K."/>
            <person name="Spirin V."/>
            <person name="Szebenyi C."/>
            <person name="Tomsovsky M."/>
            <person name="Tulloss R.E."/>
            <person name="Uehling J."/>
            <person name="Grigoriev I.V."/>
            <person name="Vagvolgyi C."/>
            <person name="Papp T."/>
            <person name="Martin F.M."/>
            <person name="Miettinen O."/>
            <person name="Hibbett D.S."/>
            <person name="Nagy L.G."/>
        </authorList>
    </citation>
    <scope>NUCLEOTIDE SEQUENCE [LARGE SCALE GENOMIC DNA]</scope>
    <source>
        <strain evidence="1 2">NL-1719</strain>
    </source>
</reference>